<protein>
    <recommendedName>
        <fullName evidence="1">DUF5824 domain-containing protein</fullName>
    </recommendedName>
</protein>
<dbReference type="InterPro" id="IPR043862">
    <property type="entry name" value="DUF5824"/>
</dbReference>
<feature type="domain" description="DUF5824" evidence="1">
    <location>
        <begin position="23"/>
        <end position="140"/>
    </location>
</feature>
<dbReference type="AlphaFoldDB" id="A0A6C0LFM0"/>
<dbReference type="EMBL" id="MN740473">
    <property type="protein sequence ID" value="QHU28618.1"/>
    <property type="molecule type" value="Genomic_DNA"/>
</dbReference>
<evidence type="ECO:0000259" key="1">
    <source>
        <dbReference type="Pfam" id="PF19141"/>
    </source>
</evidence>
<name>A0A6C0LFM0_9ZZZZ</name>
<sequence length="180" mass="20426">MYNFIKNFTKNFTKKDTKKITKRYLPDILTRTDKKRQSRMLKKSRRLYKKGVYYTRKQVPSYKSKPSNHVSNAKRLYKIDSIEPSAILAKKTGCSMHALGKIVSKGEGAYFSSGSRPNQTGQSWGYARLASAITGGKAAAVDYSILEEGCKPNSVALRYAKIARRKYGYGKHRVPKTELL</sequence>
<reference evidence="2" key="1">
    <citation type="journal article" date="2020" name="Nature">
        <title>Giant virus diversity and host interactions through global metagenomics.</title>
        <authorList>
            <person name="Schulz F."/>
            <person name="Roux S."/>
            <person name="Paez-Espino D."/>
            <person name="Jungbluth S."/>
            <person name="Walsh D.A."/>
            <person name="Denef V.J."/>
            <person name="McMahon K.D."/>
            <person name="Konstantinidis K.T."/>
            <person name="Eloe-Fadrosh E.A."/>
            <person name="Kyrpides N.C."/>
            <person name="Woyke T."/>
        </authorList>
    </citation>
    <scope>NUCLEOTIDE SEQUENCE</scope>
    <source>
        <strain evidence="2">GVMAG-M-3300027770-73</strain>
    </source>
</reference>
<organism evidence="2">
    <name type="scientific">viral metagenome</name>
    <dbReference type="NCBI Taxonomy" id="1070528"/>
    <lineage>
        <taxon>unclassified sequences</taxon>
        <taxon>metagenomes</taxon>
        <taxon>organismal metagenomes</taxon>
    </lineage>
</organism>
<accession>A0A6C0LFM0</accession>
<evidence type="ECO:0000313" key="2">
    <source>
        <dbReference type="EMBL" id="QHU28618.1"/>
    </source>
</evidence>
<proteinExistence type="predicted"/>
<dbReference type="Pfam" id="PF19141">
    <property type="entry name" value="DUF5824"/>
    <property type="match status" value="1"/>
</dbReference>